<evidence type="ECO:0000259" key="16">
    <source>
        <dbReference type="PROSITE" id="PS50112"/>
    </source>
</evidence>
<dbReference type="InterPro" id="IPR000700">
    <property type="entry name" value="PAS-assoc_C"/>
</dbReference>
<keyword evidence="4" id="KW-0597">Phosphoprotein</keyword>
<keyword evidence="5" id="KW-0716">Sensory transduction</keyword>
<dbReference type="InterPro" id="IPR001610">
    <property type="entry name" value="PAC"/>
</dbReference>
<evidence type="ECO:0000259" key="17">
    <source>
        <dbReference type="PROSITE" id="PS50113"/>
    </source>
</evidence>
<dbReference type="SUPFAM" id="SSF55785">
    <property type="entry name" value="PYP-like sensor domain (PAS domain)"/>
    <property type="match status" value="3"/>
</dbReference>
<evidence type="ECO:0000256" key="7">
    <source>
        <dbReference type="ARBA" id="ARBA00022643"/>
    </source>
</evidence>
<dbReference type="GO" id="GO:0005524">
    <property type="term" value="F:ATP binding"/>
    <property type="evidence" value="ECO:0007669"/>
    <property type="project" value="UniProtKB-KW"/>
</dbReference>
<feature type="domain" description="PAS" evidence="16">
    <location>
        <begin position="302"/>
        <end position="372"/>
    </location>
</feature>
<keyword evidence="11" id="KW-0418">Kinase</keyword>
<name>A0A286GLK3_9PROT</name>
<evidence type="ECO:0000256" key="1">
    <source>
        <dbReference type="ARBA" id="ARBA00000085"/>
    </source>
</evidence>
<evidence type="ECO:0000256" key="8">
    <source>
        <dbReference type="ARBA" id="ARBA00022679"/>
    </source>
</evidence>
<dbReference type="Proteomes" id="UP000219621">
    <property type="component" value="Unassembled WGS sequence"/>
</dbReference>
<keyword evidence="19" id="KW-1185">Reference proteome</keyword>
<dbReference type="GO" id="GO:0004673">
    <property type="term" value="F:protein histidine kinase activity"/>
    <property type="evidence" value="ECO:0007669"/>
    <property type="project" value="UniProtKB-EC"/>
</dbReference>
<evidence type="ECO:0000256" key="10">
    <source>
        <dbReference type="ARBA" id="ARBA00022741"/>
    </source>
</evidence>
<evidence type="ECO:0000256" key="5">
    <source>
        <dbReference type="ARBA" id="ARBA00022606"/>
    </source>
</evidence>
<evidence type="ECO:0000313" key="18">
    <source>
        <dbReference type="EMBL" id="SOD96398.1"/>
    </source>
</evidence>
<evidence type="ECO:0000256" key="15">
    <source>
        <dbReference type="ARBA" id="ARBA00023170"/>
    </source>
</evidence>
<dbReference type="EMBL" id="OCNJ01000005">
    <property type="protein sequence ID" value="SOD96398.1"/>
    <property type="molecule type" value="Genomic_DNA"/>
</dbReference>
<keyword evidence="6" id="KW-0285">Flavoprotein</keyword>
<dbReference type="PROSITE" id="PS50113">
    <property type="entry name" value="PAC"/>
    <property type="match status" value="2"/>
</dbReference>
<keyword evidence="7" id="KW-0288">FMN</keyword>
<dbReference type="AlphaFoldDB" id="A0A286GLK3"/>
<feature type="domain" description="PAC" evidence="17">
    <location>
        <begin position="239"/>
        <end position="294"/>
    </location>
</feature>
<keyword evidence="14" id="KW-0843">Virulence</keyword>
<dbReference type="InterPro" id="IPR011102">
    <property type="entry name" value="Sig_transdc_His_kinase_HWE"/>
</dbReference>
<organism evidence="18 19">
    <name type="scientific">Caenispirillum bisanense</name>
    <dbReference type="NCBI Taxonomy" id="414052"/>
    <lineage>
        <taxon>Bacteria</taxon>
        <taxon>Pseudomonadati</taxon>
        <taxon>Pseudomonadota</taxon>
        <taxon>Alphaproteobacteria</taxon>
        <taxon>Rhodospirillales</taxon>
        <taxon>Novispirillaceae</taxon>
        <taxon>Caenispirillum</taxon>
    </lineage>
</organism>
<gene>
    <name evidence="18" type="ORF">SAMN05421508_105305</name>
</gene>
<dbReference type="InterPro" id="IPR013656">
    <property type="entry name" value="PAS_4"/>
</dbReference>
<dbReference type="GO" id="GO:0009881">
    <property type="term" value="F:photoreceptor activity"/>
    <property type="evidence" value="ECO:0007669"/>
    <property type="project" value="UniProtKB-KW"/>
</dbReference>
<evidence type="ECO:0000256" key="13">
    <source>
        <dbReference type="ARBA" id="ARBA00022991"/>
    </source>
</evidence>
<dbReference type="Gene3D" id="3.30.565.10">
    <property type="entry name" value="Histidine kinase-like ATPase, C-terminal domain"/>
    <property type="match status" value="1"/>
</dbReference>
<comment type="catalytic activity">
    <reaction evidence="1">
        <text>ATP + protein L-histidine = ADP + protein N-phospho-L-histidine.</text>
        <dbReference type="EC" id="2.7.13.3"/>
    </reaction>
</comment>
<sequence length="632" mass="69107">MHDTGATDAQDMAARIAAHPWATTPLGPRADWPQALKTLVETILVVPFPQILAWGPELTCVYNDAYRPLLGRKREALGRPFLDVWAEAADVVAPALDQVWQGHSTAASDFPFVLLRNGEPEEAFFDFSFSPVRDETGAVAGVLNVAVETTRRVASDRDRRESDMRLGAVLEQMPLGVALAALPSGALLYHNPKAVDLLGHPMLAAADTAGYACYGALHDDGTAYGPEEYPMARAVLGGETVDREIMRYRRGDGRETWFEVSAGRVHDSNGDPVLAVSTFHDIAARRAAEAALLDRGHRLRESERRLRSLIEGIPQLVWRAVDAGNWTWASPQWTEATGLDEADSHGHGWLQAVHPDDRETALAAWRSAGEAGHGFTLEARIGPPDGRAWRWYRTRATPVLDEAGGIVEWLGTCTDIDDLRRMQDQQGVMVAELQHRTRNLLAIVQSIATQTVGLSDSLESFESHFADRLAALSRVQGLLSAGDPETVTIGALVRLELDALAADLDGDRIACGGPEVPLRKRAVQTLSLALHELATNARKHGALSGPAGRLDVHWRIRDDDGEHRVVLDWTESGAPLPAATATSRHRGYGRRLIERALPYSLGARTEFVLDDRGLRCRIDLPLTLKDNREVAG</sequence>
<dbReference type="SMART" id="SM00091">
    <property type="entry name" value="PAS"/>
    <property type="match status" value="2"/>
</dbReference>
<evidence type="ECO:0000256" key="14">
    <source>
        <dbReference type="ARBA" id="ARBA00023026"/>
    </source>
</evidence>
<dbReference type="Pfam" id="PF07536">
    <property type="entry name" value="HWE_HK"/>
    <property type="match status" value="1"/>
</dbReference>
<feature type="domain" description="PAC" evidence="17">
    <location>
        <begin position="375"/>
        <end position="428"/>
    </location>
</feature>
<keyword evidence="8" id="KW-0808">Transferase</keyword>
<evidence type="ECO:0000256" key="11">
    <source>
        <dbReference type="ARBA" id="ARBA00022777"/>
    </source>
</evidence>
<evidence type="ECO:0000313" key="19">
    <source>
        <dbReference type="Proteomes" id="UP000219621"/>
    </source>
</evidence>
<dbReference type="SMART" id="SM00911">
    <property type="entry name" value="HWE_HK"/>
    <property type="match status" value="1"/>
</dbReference>
<reference evidence="18 19" key="1">
    <citation type="submission" date="2017-09" db="EMBL/GenBank/DDBJ databases">
        <authorList>
            <person name="Ehlers B."/>
            <person name="Leendertz F.H."/>
        </authorList>
    </citation>
    <scope>NUCLEOTIDE SEQUENCE [LARGE SCALE GENOMIC DNA]</scope>
    <source>
        <strain evidence="18 19">USBA 140</strain>
    </source>
</reference>
<dbReference type="OrthoDB" id="9796100at2"/>
<dbReference type="PROSITE" id="PS50112">
    <property type="entry name" value="PAS"/>
    <property type="match status" value="1"/>
</dbReference>
<evidence type="ECO:0000256" key="4">
    <source>
        <dbReference type="ARBA" id="ARBA00022553"/>
    </source>
</evidence>
<dbReference type="Pfam" id="PF08448">
    <property type="entry name" value="PAS_4"/>
    <property type="match status" value="2"/>
</dbReference>
<dbReference type="InterPro" id="IPR000014">
    <property type="entry name" value="PAS"/>
</dbReference>
<protein>
    <recommendedName>
        <fullName evidence="2">histidine kinase</fullName>
        <ecNumber evidence="2">2.7.13.3</ecNumber>
    </recommendedName>
</protein>
<keyword evidence="12" id="KW-0067">ATP-binding</keyword>
<dbReference type="RefSeq" id="WP_097279674.1">
    <property type="nucleotide sequence ID" value="NZ_OCNJ01000005.1"/>
</dbReference>
<dbReference type="FunFam" id="3.30.450.20:FF:000099">
    <property type="entry name" value="Sensory box sensor histidine kinase"/>
    <property type="match status" value="1"/>
</dbReference>
<evidence type="ECO:0000256" key="2">
    <source>
        <dbReference type="ARBA" id="ARBA00012438"/>
    </source>
</evidence>
<dbReference type="SMART" id="SM00086">
    <property type="entry name" value="PAC"/>
    <property type="match status" value="2"/>
</dbReference>
<keyword evidence="13" id="KW-0157">Chromophore</keyword>
<accession>A0A286GLK3</accession>
<dbReference type="Gene3D" id="3.30.450.20">
    <property type="entry name" value="PAS domain"/>
    <property type="match status" value="3"/>
</dbReference>
<dbReference type="InterPro" id="IPR035965">
    <property type="entry name" value="PAS-like_dom_sf"/>
</dbReference>
<dbReference type="InterPro" id="IPR036890">
    <property type="entry name" value="HATPase_C_sf"/>
</dbReference>
<evidence type="ECO:0000256" key="6">
    <source>
        <dbReference type="ARBA" id="ARBA00022630"/>
    </source>
</evidence>
<proteinExistence type="predicted"/>
<evidence type="ECO:0000256" key="9">
    <source>
        <dbReference type="ARBA" id="ARBA00022737"/>
    </source>
</evidence>
<evidence type="ECO:0000256" key="3">
    <source>
        <dbReference type="ARBA" id="ARBA00022543"/>
    </source>
</evidence>
<dbReference type="CDD" id="cd00130">
    <property type="entry name" value="PAS"/>
    <property type="match status" value="2"/>
</dbReference>
<evidence type="ECO:0000256" key="12">
    <source>
        <dbReference type="ARBA" id="ARBA00022840"/>
    </source>
</evidence>
<dbReference type="EC" id="2.7.13.3" evidence="2"/>
<keyword evidence="10" id="KW-0547">Nucleotide-binding</keyword>
<keyword evidence="15" id="KW-0675">Receptor</keyword>
<dbReference type="InterPro" id="IPR013655">
    <property type="entry name" value="PAS_fold_3"/>
</dbReference>
<dbReference type="PANTHER" id="PTHR41523:SF7">
    <property type="entry name" value="HISTIDINE KINASE"/>
    <property type="match status" value="1"/>
</dbReference>
<dbReference type="Pfam" id="PF08447">
    <property type="entry name" value="PAS_3"/>
    <property type="match status" value="1"/>
</dbReference>
<dbReference type="PANTHER" id="PTHR41523">
    <property type="entry name" value="TWO-COMPONENT SYSTEM SENSOR PROTEIN"/>
    <property type="match status" value="1"/>
</dbReference>
<keyword evidence="9" id="KW-0677">Repeat</keyword>
<dbReference type="NCBIfam" id="TIGR00229">
    <property type="entry name" value="sensory_box"/>
    <property type="match status" value="2"/>
</dbReference>
<keyword evidence="3" id="KW-0600">Photoreceptor protein</keyword>